<evidence type="ECO:0000256" key="1">
    <source>
        <dbReference type="ARBA" id="ARBA00008007"/>
    </source>
</evidence>
<dbReference type="EMBL" id="FNZH01000002">
    <property type="protein sequence ID" value="SEJ07028.1"/>
    <property type="molecule type" value="Genomic_DNA"/>
</dbReference>
<feature type="domain" description="Phosphoribosyltransferase" evidence="2">
    <location>
        <begin position="171"/>
        <end position="228"/>
    </location>
</feature>
<accession>A0A1H6VQT9</accession>
<dbReference type="AlphaFoldDB" id="A0A1H6VQT9"/>
<evidence type="ECO:0000259" key="2">
    <source>
        <dbReference type="Pfam" id="PF00156"/>
    </source>
</evidence>
<organism evidence="3 4">
    <name type="scientific">Cyclobacterium xiamenense</name>
    <dbReference type="NCBI Taxonomy" id="1297121"/>
    <lineage>
        <taxon>Bacteria</taxon>
        <taxon>Pseudomonadati</taxon>
        <taxon>Bacteroidota</taxon>
        <taxon>Cytophagia</taxon>
        <taxon>Cytophagales</taxon>
        <taxon>Cyclobacteriaceae</taxon>
        <taxon>Cyclobacterium</taxon>
    </lineage>
</organism>
<dbReference type="SUPFAM" id="SSF53271">
    <property type="entry name" value="PRTase-like"/>
    <property type="match status" value="1"/>
</dbReference>
<name>A0A1H6VQT9_9BACT</name>
<gene>
    <name evidence="3" type="ORF">SAMN05192553_102234</name>
</gene>
<dbReference type="Gene3D" id="3.40.50.2020">
    <property type="match status" value="1"/>
</dbReference>
<dbReference type="Pfam" id="PF00156">
    <property type="entry name" value="Pribosyltran"/>
    <property type="match status" value="1"/>
</dbReference>
<dbReference type="InterPro" id="IPR029057">
    <property type="entry name" value="PRTase-like"/>
</dbReference>
<dbReference type="InterPro" id="IPR051910">
    <property type="entry name" value="ComF/GntX_DNA_util-trans"/>
</dbReference>
<dbReference type="PANTHER" id="PTHR47505:SF1">
    <property type="entry name" value="DNA UTILIZATION PROTEIN YHGH"/>
    <property type="match status" value="1"/>
</dbReference>
<dbReference type="Proteomes" id="UP000199403">
    <property type="component" value="Unassembled WGS sequence"/>
</dbReference>
<reference evidence="4" key="1">
    <citation type="submission" date="2016-10" db="EMBL/GenBank/DDBJ databases">
        <authorList>
            <person name="Varghese N."/>
            <person name="Submissions S."/>
        </authorList>
    </citation>
    <scope>NUCLEOTIDE SEQUENCE [LARGE SCALE GENOMIC DNA]</scope>
    <source>
        <strain evidence="4">IBRC-M 10761</strain>
    </source>
</reference>
<proteinExistence type="inferred from homology"/>
<evidence type="ECO:0000313" key="3">
    <source>
        <dbReference type="EMBL" id="SEJ07028.1"/>
    </source>
</evidence>
<dbReference type="InterPro" id="IPR000836">
    <property type="entry name" value="PRTase_dom"/>
</dbReference>
<dbReference type="OrthoDB" id="9779910at2"/>
<comment type="similarity">
    <text evidence="1">Belongs to the ComF/GntX family.</text>
</comment>
<dbReference type="CDD" id="cd06223">
    <property type="entry name" value="PRTases_typeI"/>
    <property type="match status" value="1"/>
</dbReference>
<dbReference type="PANTHER" id="PTHR47505">
    <property type="entry name" value="DNA UTILIZATION PROTEIN YHGH"/>
    <property type="match status" value="1"/>
</dbReference>
<sequence length="230" mass="26433">MRFNYWQDFMSLVFPETCCICKRSLFPFENQLCRFCIARLPRTDYHLLPEDNDLKNKVLGLAPVSKVISYLRFSKNGMSQKILHHIKYKNKPFLARRLGYMYGDLLNEHGYDNCWDALVPVPLHAKKRKARGYNQSEELALGMAESLALPCRSLLIREIPTQSQTNKNRKERWENVSDVFTVSLPKQVLDQRLLIVDDVMTTGATLAACALAIQQYEPESIDFAVLAAGK</sequence>
<protein>
    <submittedName>
        <fullName evidence="3">ComF family protein</fullName>
    </submittedName>
</protein>
<keyword evidence="4" id="KW-1185">Reference proteome</keyword>
<dbReference type="STRING" id="1416801.SAMN05192553_102234"/>
<evidence type="ECO:0000313" key="4">
    <source>
        <dbReference type="Proteomes" id="UP000199403"/>
    </source>
</evidence>